<dbReference type="Gene3D" id="3.40.50.10470">
    <property type="entry name" value="Translation initiation factor eif-2b, domain 2"/>
    <property type="match status" value="1"/>
</dbReference>
<feature type="binding site" evidence="2">
    <location>
        <begin position="46"/>
        <end position="48"/>
    </location>
    <ligand>
        <name>substrate</name>
    </ligand>
</feature>
<dbReference type="NCBIfam" id="TIGR00524">
    <property type="entry name" value="eIF-2B_rel"/>
    <property type="match status" value="1"/>
</dbReference>
<dbReference type="EMBL" id="BAABGA010000120">
    <property type="protein sequence ID" value="GAA4471885.1"/>
    <property type="molecule type" value="Genomic_DNA"/>
</dbReference>
<dbReference type="InterPro" id="IPR000649">
    <property type="entry name" value="IF-2B-related"/>
</dbReference>
<dbReference type="GO" id="GO:0016853">
    <property type="term" value="F:isomerase activity"/>
    <property type="evidence" value="ECO:0007669"/>
    <property type="project" value="UniProtKB-KW"/>
</dbReference>
<feature type="binding site" evidence="2">
    <location>
        <begin position="241"/>
        <end position="242"/>
    </location>
    <ligand>
        <name>substrate</name>
    </ligand>
</feature>
<dbReference type="InterPro" id="IPR011559">
    <property type="entry name" value="Initiation_fac_2B_a/b/d"/>
</dbReference>
<comment type="similarity">
    <text evidence="2">Belongs to the EIF-2B alpha/beta/delta subunits family. MtnA subfamily.</text>
</comment>
<evidence type="ECO:0000313" key="3">
    <source>
        <dbReference type="EMBL" id="GAA4471885.1"/>
    </source>
</evidence>
<dbReference type="EC" id="5.3.1.23" evidence="2"/>
<comment type="pathway">
    <text evidence="2">Amino-acid biosynthesis; L-methionine biosynthesis via salvage pathway; L-methionine from S-methyl-5-thio-alpha-D-ribose 1-phosphate: step 1/6.</text>
</comment>
<protein>
    <recommendedName>
        <fullName evidence="2">Methylthioribose-1-phosphate isomerase</fullName>
        <shortName evidence="2">M1Pi</shortName>
        <shortName evidence="2">MTR-1-P isomerase</shortName>
        <ecNumber evidence="2">5.3.1.23</ecNumber>
    </recommendedName>
    <alternativeName>
        <fullName evidence="2">S-methyl-5-thioribose-1-phosphate isomerase</fullName>
    </alternativeName>
</protein>
<dbReference type="NCBIfam" id="TIGR00512">
    <property type="entry name" value="salvage_mtnA"/>
    <property type="match status" value="1"/>
</dbReference>
<dbReference type="InterPro" id="IPR037171">
    <property type="entry name" value="NagB/RpiA_transferase-like"/>
</dbReference>
<dbReference type="PANTHER" id="PTHR43475:SF1">
    <property type="entry name" value="METHYLTHIORIBOSE-1-PHOSPHATE ISOMERASE"/>
    <property type="match status" value="1"/>
</dbReference>
<keyword evidence="2" id="KW-0486">Methionine biosynthesis</keyword>
<dbReference type="Gene3D" id="1.20.120.420">
    <property type="entry name" value="translation initiation factor eif-2b, domain 1"/>
    <property type="match status" value="1"/>
</dbReference>
<reference evidence="4" key="1">
    <citation type="journal article" date="2019" name="Int. J. Syst. Evol. Microbiol.">
        <title>The Global Catalogue of Microorganisms (GCM) 10K type strain sequencing project: providing services to taxonomists for standard genome sequencing and annotation.</title>
        <authorList>
            <consortium name="The Broad Institute Genomics Platform"/>
            <consortium name="The Broad Institute Genome Sequencing Center for Infectious Disease"/>
            <person name="Wu L."/>
            <person name="Ma J."/>
        </authorList>
    </citation>
    <scope>NUCLEOTIDE SEQUENCE [LARGE SCALE GENOMIC DNA]</scope>
    <source>
        <strain evidence="4">JCM 17759</strain>
    </source>
</reference>
<feature type="site" description="Transition state stabilizer" evidence="2">
    <location>
        <position position="151"/>
    </location>
</feature>
<dbReference type="NCBIfam" id="NF004326">
    <property type="entry name" value="PRK05720.1"/>
    <property type="match status" value="1"/>
</dbReference>
<keyword evidence="2" id="KW-0028">Amino-acid biosynthesis</keyword>
<sequence length="340" mass="36568">MTTQTLAFNDGCLDLIDQTRLPAELVTLRCENVDQTFDAIQRLVVRGAPAIGIAAAYGVCLARQPDGTRSRQSYLDAIEYLAKSRPTAVNLFWALDRMKAIVDSVGDDDTLPERLLCEATTIHDEDRQMCRDIGRHGAELLGDCHRVLTHCNAGGLATSMWGTALAPIYHLHEAGHAIEVFADETRPLLQGARLTAWELAQAGVPVTVLTDSMSGSLLKTGQIDAVIVGADRIAANGDAANKIGTYPLAVLARYHRVPFYVAAPSSTFDPALASGDSIPIEQRGRDEVANPHGVKLVPDAANVINPAFDVTPADLITAIITERGIVMQPSREKLASLLGW</sequence>
<evidence type="ECO:0000313" key="4">
    <source>
        <dbReference type="Proteomes" id="UP001500840"/>
    </source>
</evidence>
<comment type="function">
    <text evidence="2">Catalyzes the interconversion of methylthioribose-1-phosphate (MTR-1-P) into methylthioribulose-1-phosphate (MTRu-1-P).</text>
</comment>
<feature type="active site" description="Proton donor" evidence="2">
    <location>
        <position position="231"/>
    </location>
</feature>
<evidence type="ECO:0000256" key="2">
    <source>
        <dbReference type="HAMAP-Rule" id="MF_01678"/>
    </source>
</evidence>
<evidence type="ECO:0000256" key="1">
    <source>
        <dbReference type="ARBA" id="ARBA00023235"/>
    </source>
</evidence>
<name>A0ABP8NU19_9BACT</name>
<feature type="binding site" evidence="2">
    <location>
        <position position="85"/>
    </location>
    <ligand>
        <name>substrate</name>
    </ligand>
</feature>
<dbReference type="InterPro" id="IPR005251">
    <property type="entry name" value="IF-M1Pi"/>
</dbReference>
<dbReference type="InterPro" id="IPR042529">
    <property type="entry name" value="IF_2B-like_C"/>
</dbReference>
<dbReference type="RefSeq" id="WP_345328008.1">
    <property type="nucleotide sequence ID" value="NZ_BAABGA010000120.1"/>
</dbReference>
<dbReference type="InterPro" id="IPR027363">
    <property type="entry name" value="M1Pi_N"/>
</dbReference>
<dbReference type="HAMAP" id="MF_01678">
    <property type="entry name" value="Salvage_MtnA"/>
    <property type="match status" value="1"/>
</dbReference>
<comment type="caution">
    <text evidence="3">The sequence shown here is derived from an EMBL/GenBank/DDBJ whole genome shotgun (WGS) entry which is preliminary data.</text>
</comment>
<dbReference type="Proteomes" id="UP001500840">
    <property type="component" value="Unassembled WGS sequence"/>
</dbReference>
<organism evidence="3 4">
    <name type="scientific">Novipirellula rosea</name>
    <dbReference type="NCBI Taxonomy" id="1031540"/>
    <lineage>
        <taxon>Bacteria</taxon>
        <taxon>Pseudomonadati</taxon>
        <taxon>Planctomycetota</taxon>
        <taxon>Planctomycetia</taxon>
        <taxon>Pirellulales</taxon>
        <taxon>Pirellulaceae</taxon>
        <taxon>Novipirellula</taxon>
    </lineage>
</organism>
<dbReference type="Pfam" id="PF01008">
    <property type="entry name" value="IF-2B"/>
    <property type="match status" value="1"/>
</dbReference>
<keyword evidence="1 2" id="KW-0413">Isomerase</keyword>
<dbReference type="SUPFAM" id="SSF100950">
    <property type="entry name" value="NagB/RpiA/CoA transferase-like"/>
    <property type="match status" value="1"/>
</dbReference>
<keyword evidence="4" id="KW-1185">Reference proteome</keyword>
<accession>A0ABP8NU19</accession>
<gene>
    <name evidence="2 3" type="primary">mtnA</name>
    <name evidence="3" type="ORF">GCM10023156_67250</name>
</gene>
<feature type="binding site" evidence="2">
    <location>
        <position position="190"/>
    </location>
    <ligand>
        <name>substrate</name>
    </ligand>
</feature>
<proteinExistence type="inferred from homology"/>
<dbReference type="PANTHER" id="PTHR43475">
    <property type="entry name" value="METHYLTHIORIBOSE-1-PHOSPHATE ISOMERASE"/>
    <property type="match status" value="1"/>
</dbReference>
<comment type="catalytic activity">
    <reaction evidence="2">
        <text>5-(methylsulfanyl)-alpha-D-ribose 1-phosphate = 5-(methylsulfanyl)-D-ribulose 1-phosphate</text>
        <dbReference type="Rhea" id="RHEA:19989"/>
        <dbReference type="ChEBI" id="CHEBI:58533"/>
        <dbReference type="ChEBI" id="CHEBI:58548"/>
        <dbReference type="EC" id="5.3.1.23"/>
    </reaction>
</comment>